<gene>
    <name evidence="6" type="ORF">IMG5_152150</name>
</gene>
<dbReference type="GO" id="GO:0005524">
    <property type="term" value="F:ATP binding"/>
    <property type="evidence" value="ECO:0007669"/>
    <property type="project" value="UniProtKB-UniRule"/>
</dbReference>
<evidence type="ECO:0000259" key="5">
    <source>
        <dbReference type="PROSITE" id="PS50067"/>
    </source>
</evidence>
<dbReference type="Pfam" id="PF00225">
    <property type="entry name" value="Kinesin"/>
    <property type="match status" value="1"/>
</dbReference>
<keyword evidence="1" id="KW-0493">Microtubule</keyword>
<dbReference type="RefSeq" id="XP_004030850.1">
    <property type="nucleotide sequence ID" value="XM_004030802.1"/>
</dbReference>
<dbReference type="InterPro" id="IPR027417">
    <property type="entry name" value="P-loop_NTPase"/>
</dbReference>
<dbReference type="Proteomes" id="UP000008983">
    <property type="component" value="Unassembled WGS sequence"/>
</dbReference>
<dbReference type="PROSITE" id="PS50067">
    <property type="entry name" value="KINESIN_MOTOR_2"/>
    <property type="match status" value="1"/>
</dbReference>
<dbReference type="GO" id="GO:0008017">
    <property type="term" value="F:microtubule binding"/>
    <property type="evidence" value="ECO:0007669"/>
    <property type="project" value="InterPro"/>
</dbReference>
<reference evidence="6 7" key="1">
    <citation type="submission" date="2011-07" db="EMBL/GenBank/DDBJ databases">
        <authorList>
            <person name="Coyne R."/>
            <person name="Brami D."/>
            <person name="Johnson J."/>
            <person name="Hostetler J."/>
            <person name="Hannick L."/>
            <person name="Clark T."/>
            <person name="Cassidy-Hanley D."/>
            <person name="Inman J."/>
        </authorList>
    </citation>
    <scope>NUCLEOTIDE SEQUENCE [LARGE SCALE GENOMIC DNA]</scope>
    <source>
        <strain evidence="6 7">G5</strain>
    </source>
</reference>
<dbReference type="InterPro" id="IPR027640">
    <property type="entry name" value="Kinesin-like_fam"/>
</dbReference>
<evidence type="ECO:0000313" key="6">
    <source>
        <dbReference type="EMBL" id="EGR29614.1"/>
    </source>
</evidence>
<dbReference type="InterPro" id="IPR001752">
    <property type="entry name" value="Kinesin_motor_dom"/>
</dbReference>
<proteinExistence type="inferred from homology"/>
<feature type="domain" description="Kinesin motor" evidence="5">
    <location>
        <begin position="1"/>
        <end position="268"/>
    </location>
</feature>
<name>G0QYT9_ICHMU</name>
<accession>G0QYT9</accession>
<dbReference type="GO" id="GO:0005874">
    <property type="term" value="C:microtubule"/>
    <property type="evidence" value="ECO:0007669"/>
    <property type="project" value="UniProtKB-KW"/>
</dbReference>
<evidence type="ECO:0000313" key="7">
    <source>
        <dbReference type="Proteomes" id="UP000008983"/>
    </source>
</evidence>
<dbReference type="AlphaFoldDB" id="G0QYT9"/>
<dbReference type="GO" id="GO:0003777">
    <property type="term" value="F:microtubule motor activity"/>
    <property type="evidence" value="ECO:0007669"/>
    <property type="project" value="InterPro"/>
</dbReference>
<feature type="binding site" evidence="4">
    <location>
        <begin position="59"/>
        <end position="66"/>
    </location>
    <ligand>
        <name>ATP</name>
        <dbReference type="ChEBI" id="CHEBI:30616"/>
    </ligand>
</feature>
<evidence type="ECO:0000256" key="3">
    <source>
        <dbReference type="ARBA" id="ARBA00023175"/>
    </source>
</evidence>
<dbReference type="GeneID" id="14905716"/>
<dbReference type="Gene3D" id="3.40.850.10">
    <property type="entry name" value="Kinesin motor domain"/>
    <property type="match status" value="1"/>
</dbReference>
<keyword evidence="3 4" id="KW-0505">Motor protein</keyword>
<dbReference type="STRING" id="857967.G0QYT9"/>
<dbReference type="InterPro" id="IPR036961">
    <property type="entry name" value="Kinesin_motor_dom_sf"/>
</dbReference>
<dbReference type="SUPFAM" id="SSF52540">
    <property type="entry name" value="P-loop containing nucleoside triphosphate hydrolases"/>
    <property type="match status" value="1"/>
</dbReference>
<keyword evidence="4" id="KW-0067">ATP-binding</keyword>
<dbReference type="SMART" id="SM00129">
    <property type="entry name" value="KISc"/>
    <property type="match status" value="1"/>
</dbReference>
<dbReference type="PRINTS" id="PR00380">
    <property type="entry name" value="KINESINHEAVY"/>
</dbReference>
<evidence type="ECO:0000256" key="4">
    <source>
        <dbReference type="PROSITE-ProRule" id="PRU00283"/>
    </source>
</evidence>
<dbReference type="OMA" id="MIAHACR"/>
<dbReference type="eggNOG" id="KOG0240">
    <property type="taxonomic scope" value="Eukaryota"/>
</dbReference>
<organism evidence="6 7">
    <name type="scientific">Ichthyophthirius multifiliis</name>
    <name type="common">White spot disease agent</name>
    <name type="synonym">Ich</name>
    <dbReference type="NCBI Taxonomy" id="5932"/>
    <lineage>
        <taxon>Eukaryota</taxon>
        <taxon>Sar</taxon>
        <taxon>Alveolata</taxon>
        <taxon>Ciliophora</taxon>
        <taxon>Intramacronucleata</taxon>
        <taxon>Oligohymenophorea</taxon>
        <taxon>Hymenostomatida</taxon>
        <taxon>Ophryoglenina</taxon>
        <taxon>Ichthyophthirius</taxon>
    </lineage>
</organism>
<keyword evidence="4" id="KW-0547">Nucleotide-binding</keyword>
<keyword evidence="7" id="KW-1185">Reference proteome</keyword>
<dbReference type="PANTHER" id="PTHR47968:SF36">
    <property type="entry name" value="KINESIN HEAVY CHAIN ISOFORM X1"/>
    <property type="match status" value="1"/>
</dbReference>
<dbReference type="InParanoid" id="G0QYT9"/>
<evidence type="ECO:0000256" key="2">
    <source>
        <dbReference type="ARBA" id="ARBA00023054"/>
    </source>
</evidence>
<dbReference type="GO" id="GO:0007018">
    <property type="term" value="P:microtubule-based movement"/>
    <property type="evidence" value="ECO:0007669"/>
    <property type="project" value="InterPro"/>
</dbReference>
<comment type="similarity">
    <text evidence="4">Belongs to the TRAFAC class myosin-kinesin ATPase superfamily. Kinesin family.</text>
</comment>
<dbReference type="OrthoDB" id="3176171at2759"/>
<keyword evidence="2" id="KW-0175">Coiled coil</keyword>
<evidence type="ECO:0000256" key="1">
    <source>
        <dbReference type="ARBA" id="ARBA00022701"/>
    </source>
</evidence>
<protein>
    <submittedName>
        <fullName evidence="6">Kinesin motor domain protein</fullName>
    </submittedName>
</protein>
<dbReference type="EMBL" id="GL984126">
    <property type="protein sequence ID" value="EGR29614.1"/>
    <property type="molecule type" value="Genomic_DNA"/>
</dbReference>
<sequence>MINNKHILLIKFFSQTLLKQHLFLLQYIIYLKAQLYEEIAQEVVNDVLIGYNGTIFAYGVSGSGKSHTMFGNMYNPEQYGIIPRMSNQLFGKIQNQTELDIEYTIKCSMLEIYKENLHDSLNLEVKHELKIKETPQKGIYVQGLSEKIIKNEQELVQIIEYGYSNRQTRATRLNEYSSRSHTIFMVQITQKLINGTKKIGKLNLIDLAGCEKVSKSGAVGEGLEETIKINLSLSCLAKVIYSLTSNQDHIPYRDSKLTRILQESLGGNYKVQQILFKINNNFFKKRLLLLLLVQLIRNFQMIPFHLQSLRLEQKQQKIILKLIQFILKNHQNSKQIL</sequence>
<dbReference type="PANTHER" id="PTHR47968">
    <property type="entry name" value="CENTROMERE PROTEIN E"/>
    <property type="match status" value="1"/>
</dbReference>